<evidence type="ECO:0000313" key="11">
    <source>
        <dbReference type="Proteomes" id="UP001309876"/>
    </source>
</evidence>
<dbReference type="FunFam" id="1.20.1280.290:FF:000006">
    <property type="entry name" value="mannose-P-dolichol utilization defect 1 protein"/>
    <property type="match status" value="1"/>
</dbReference>
<name>A0AAN7T5S9_9EURO</name>
<sequence length="319" mass="33321">MDTLQQVIINPLKPVLVPITHNLPKPLNDFAISLLGDVCHSALVLDLDVTTEPQCLSLAISKALGVAIISAASIVKVPQLIKLVRSQSAEGLSFTSYALETASFLIALAYNVRNGFPFSTYGETTFILAQDVAIATLILIYSRQTPTAIAFLVGIASAAYALLIDTSGLISDSQMATLQAGAGALGVASKLPQILTIYSQGGTGQLSAFAVFNYLLGSLSRIFTTLQEVDDKLILGGFIAGFLLNAVLAGQMVYYWNSPTTAGHGAEVKNRNSTKGIGQKGLQGLGTEEHLKKAGVPLTPAGNSTAARPGSSGSGRRRG</sequence>
<evidence type="ECO:0000256" key="1">
    <source>
        <dbReference type="ARBA" id="ARBA00004141"/>
    </source>
</evidence>
<evidence type="ECO:0000256" key="3">
    <source>
        <dbReference type="ARBA" id="ARBA00022692"/>
    </source>
</evidence>
<comment type="similarity">
    <text evidence="7">Belongs to the MPDU1 (TC 2.A.43.3) family.</text>
</comment>
<dbReference type="AlphaFoldDB" id="A0AAN7T5S9"/>
<evidence type="ECO:0008006" key="12">
    <source>
        <dbReference type="Google" id="ProtNLM"/>
    </source>
</evidence>
<feature type="transmembrane region" description="Helical" evidence="9">
    <location>
        <begin position="148"/>
        <end position="170"/>
    </location>
</feature>
<evidence type="ECO:0000256" key="4">
    <source>
        <dbReference type="ARBA" id="ARBA00022737"/>
    </source>
</evidence>
<reference evidence="10 11" key="1">
    <citation type="submission" date="2023-08" db="EMBL/GenBank/DDBJ databases">
        <title>Black Yeasts Isolated from many extreme environments.</title>
        <authorList>
            <person name="Coleine C."/>
            <person name="Stajich J.E."/>
            <person name="Selbmann L."/>
        </authorList>
    </citation>
    <scope>NUCLEOTIDE SEQUENCE [LARGE SCALE GENOMIC DNA]</scope>
    <source>
        <strain evidence="10 11">CCFEE 5910</strain>
    </source>
</reference>
<feature type="region of interest" description="Disordered" evidence="8">
    <location>
        <begin position="293"/>
        <end position="319"/>
    </location>
</feature>
<evidence type="ECO:0000256" key="7">
    <source>
        <dbReference type="ARBA" id="ARBA00038475"/>
    </source>
</evidence>
<keyword evidence="6 9" id="KW-0472">Membrane</keyword>
<dbReference type="InterPro" id="IPR016817">
    <property type="entry name" value="MannP-dilichol_defect-1"/>
</dbReference>
<comment type="caution">
    <text evidence="10">The sequence shown here is derived from an EMBL/GenBank/DDBJ whole genome shotgun (WGS) entry which is preliminary data.</text>
</comment>
<dbReference type="Proteomes" id="UP001309876">
    <property type="component" value="Unassembled WGS sequence"/>
</dbReference>
<dbReference type="EMBL" id="JAVRRJ010000001">
    <property type="protein sequence ID" value="KAK5090668.1"/>
    <property type="molecule type" value="Genomic_DNA"/>
</dbReference>
<protein>
    <recommendedName>
        <fullName evidence="12">Mannose-P-dolichol utilization defect 1 protein homolog</fullName>
    </recommendedName>
</protein>
<evidence type="ECO:0000256" key="5">
    <source>
        <dbReference type="ARBA" id="ARBA00022989"/>
    </source>
</evidence>
<evidence type="ECO:0000256" key="2">
    <source>
        <dbReference type="ARBA" id="ARBA00022448"/>
    </source>
</evidence>
<feature type="transmembrane region" description="Helical" evidence="9">
    <location>
        <begin position="233"/>
        <end position="256"/>
    </location>
</feature>
<evidence type="ECO:0000256" key="8">
    <source>
        <dbReference type="SAM" id="MobiDB-lite"/>
    </source>
</evidence>
<keyword evidence="11" id="KW-1185">Reference proteome</keyword>
<keyword evidence="2" id="KW-0813">Transport</keyword>
<keyword evidence="5 9" id="KW-1133">Transmembrane helix</keyword>
<proteinExistence type="inferred from homology"/>
<feature type="transmembrane region" description="Helical" evidence="9">
    <location>
        <begin position="89"/>
        <end position="112"/>
    </location>
</feature>
<dbReference type="PANTHER" id="PTHR12226:SF2">
    <property type="entry name" value="MANNOSE-P-DOLICHOL UTILIZATION DEFECT 1 PROTEIN"/>
    <property type="match status" value="1"/>
</dbReference>
<gene>
    <name evidence="10" type="ORF">LTR05_000843</name>
</gene>
<feature type="transmembrane region" description="Helical" evidence="9">
    <location>
        <begin position="124"/>
        <end position="141"/>
    </location>
</feature>
<dbReference type="Gene3D" id="1.20.1280.290">
    <property type="match status" value="2"/>
</dbReference>
<dbReference type="SMART" id="SM00679">
    <property type="entry name" value="CTNS"/>
    <property type="match status" value="2"/>
</dbReference>
<organism evidence="10 11">
    <name type="scientific">Lithohypha guttulata</name>
    <dbReference type="NCBI Taxonomy" id="1690604"/>
    <lineage>
        <taxon>Eukaryota</taxon>
        <taxon>Fungi</taxon>
        <taxon>Dikarya</taxon>
        <taxon>Ascomycota</taxon>
        <taxon>Pezizomycotina</taxon>
        <taxon>Eurotiomycetes</taxon>
        <taxon>Chaetothyriomycetidae</taxon>
        <taxon>Chaetothyriales</taxon>
        <taxon>Trichomeriaceae</taxon>
        <taxon>Lithohypha</taxon>
    </lineage>
</organism>
<dbReference type="InterPro" id="IPR006603">
    <property type="entry name" value="PQ-loop_rpt"/>
</dbReference>
<keyword evidence="4" id="KW-0677">Repeat</keyword>
<evidence type="ECO:0000313" key="10">
    <source>
        <dbReference type="EMBL" id="KAK5090668.1"/>
    </source>
</evidence>
<dbReference type="Pfam" id="PF04193">
    <property type="entry name" value="PQ-loop"/>
    <property type="match status" value="2"/>
</dbReference>
<evidence type="ECO:0000256" key="9">
    <source>
        <dbReference type="SAM" id="Phobius"/>
    </source>
</evidence>
<evidence type="ECO:0000256" key="6">
    <source>
        <dbReference type="ARBA" id="ARBA00023136"/>
    </source>
</evidence>
<dbReference type="GO" id="GO:0016020">
    <property type="term" value="C:membrane"/>
    <property type="evidence" value="ECO:0007669"/>
    <property type="project" value="UniProtKB-SubCell"/>
</dbReference>
<accession>A0AAN7T5S9</accession>
<comment type="subcellular location">
    <subcellularLocation>
        <location evidence="1">Membrane</location>
        <topology evidence="1">Multi-pass membrane protein</topology>
    </subcellularLocation>
</comment>
<dbReference type="PANTHER" id="PTHR12226">
    <property type="entry name" value="MANNOSE-P-DOLICHOL UTILIZATION DEFECT 1 LEC35 -RELATED"/>
    <property type="match status" value="1"/>
</dbReference>
<keyword evidence="3 9" id="KW-0812">Transmembrane</keyword>